<evidence type="ECO:0000313" key="3">
    <source>
        <dbReference type="Proteomes" id="UP000034588"/>
    </source>
</evidence>
<dbReference type="PANTHER" id="PTHR11228:SF27">
    <property type="entry name" value="GLYCYL-RADICAL ENZYME ACTIVATING ENZYME MJ1227-RELATED"/>
    <property type="match status" value="1"/>
</dbReference>
<comment type="caution">
    <text evidence="2">The sequence shown here is derived from an EMBL/GenBank/DDBJ whole genome shotgun (WGS) entry which is preliminary data.</text>
</comment>
<protein>
    <submittedName>
        <fullName evidence="2">Radical SAM domain protein</fullName>
    </submittedName>
</protein>
<dbReference type="InterPro" id="IPR058240">
    <property type="entry name" value="rSAM_sf"/>
</dbReference>
<dbReference type="Proteomes" id="UP000034588">
    <property type="component" value="Unassembled WGS sequence"/>
</dbReference>
<feature type="domain" description="4Fe4S-binding SPASM" evidence="1">
    <location>
        <begin position="196"/>
        <end position="262"/>
    </location>
</feature>
<dbReference type="CDD" id="cd21109">
    <property type="entry name" value="SPASM"/>
    <property type="match status" value="1"/>
</dbReference>
<dbReference type="InterPro" id="IPR013785">
    <property type="entry name" value="Aldolase_TIM"/>
</dbReference>
<dbReference type="Pfam" id="PF13186">
    <property type="entry name" value="SPASM"/>
    <property type="match status" value="1"/>
</dbReference>
<sequence>MLAPAFPKSIIIELTNRCQQPATCMQYCPRKIMIESEGLGDMSWELFVKLMYEIQSSNQNPDITLHRRGESTLYEHFNEALVLARSSTKGKLLLATNAISIDHHQLDIMLNCLDFVNFSITPESNKDSIYYFIDKNRQHGECVEIQASAVDYLGLDRAEFTRIWQPQVDRVRIYACHSQNGQPGSLDIDRGKRTTCVKPFTEMAILWNGNIHPCPHRWLGTYNLGNVNSVSISSVWGGELFQDLRKQQSSHNFTDTMCVGCNSWYTTEGEQGTGASITKV</sequence>
<gene>
    <name evidence="2" type="ORF">UY48_C0011G0021</name>
</gene>
<evidence type="ECO:0000313" key="2">
    <source>
        <dbReference type="EMBL" id="KKW12574.1"/>
    </source>
</evidence>
<dbReference type="InterPro" id="IPR023885">
    <property type="entry name" value="4Fe4S-binding_SPASM_dom"/>
</dbReference>
<dbReference type="EMBL" id="LCQD01000011">
    <property type="protein sequence ID" value="KKW12574.1"/>
    <property type="molecule type" value="Genomic_DNA"/>
</dbReference>
<dbReference type="PANTHER" id="PTHR11228">
    <property type="entry name" value="RADICAL SAM DOMAIN PROTEIN"/>
    <property type="match status" value="1"/>
</dbReference>
<dbReference type="AlphaFoldDB" id="A0A0G1Z1J3"/>
<dbReference type="InterPro" id="IPR050377">
    <property type="entry name" value="Radical_SAM_PqqE_MftC-like"/>
</dbReference>
<dbReference type="SUPFAM" id="SSF102114">
    <property type="entry name" value="Radical SAM enzymes"/>
    <property type="match status" value="1"/>
</dbReference>
<accession>A0A0G1Z1J3</accession>
<reference evidence="2 3" key="1">
    <citation type="journal article" date="2015" name="Nature">
        <title>rRNA introns, odd ribosomes, and small enigmatic genomes across a large radiation of phyla.</title>
        <authorList>
            <person name="Brown C.T."/>
            <person name="Hug L.A."/>
            <person name="Thomas B.C."/>
            <person name="Sharon I."/>
            <person name="Castelle C.J."/>
            <person name="Singh A."/>
            <person name="Wilkins M.J."/>
            <person name="Williams K.H."/>
            <person name="Banfield J.F."/>
        </authorList>
    </citation>
    <scope>NUCLEOTIDE SEQUENCE [LARGE SCALE GENOMIC DNA]</scope>
</reference>
<name>A0A0G1Z1J3_9BACT</name>
<organism evidence="2 3">
    <name type="scientific">Candidatus Gottesmanbacteria bacterium GW2011_GWB1_49_7</name>
    <dbReference type="NCBI Taxonomy" id="1618448"/>
    <lineage>
        <taxon>Bacteria</taxon>
        <taxon>Candidatus Gottesmaniibacteriota</taxon>
    </lineage>
</organism>
<dbReference type="Gene3D" id="3.20.20.70">
    <property type="entry name" value="Aldolase class I"/>
    <property type="match status" value="1"/>
</dbReference>
<evidence type="ECO:0000259" key="1">
    <source>
        <dbReference type="Pfam" id="PF13186"/>
    </source>
</evidence>
<proteinExistence type="predicted"/>